<dbReference type="GO" id="GO:0046540">
    <property type="term" value="C:U4/U6 x U5 tri-snRNP complex"/>
    <property type="evidence" value="ECO:0007669"/>
    <property type="project" value="TreeGrafter"/>
</dbReference>
<evidence type="ECO:0000256" key="12">
    <source>
        <dbReference type="ARBA" id="ARBA00022989"/>
    </source>
</evidence>
<proteinExistence type="inferred from homology"/>
<evidence type="ECO:0000256" key="2">
    <source>
        <dbReference type="ARBA" id="ARBA00004477"/>
    </source>
</evidence>
<feature type="coiled-coil region" evidence="19">
    <location>
        <begin position="249"/>
        <end position="283"/>
    </location>
</feature>
<dbReference type="InterPro" id="IPR029008">
    <property type="entry name" value="EMC6-like"/>
</dbReference>
<keyword evidence="14" id="KW-0508">mRNA splicing</keyword>
<evidence type="ECO:0000313" key="26">
    <source>
        <dbReference type="EMBL" id="CAF3648056.1"/>
    </source>
</evidence>
<dbReference type="Pfam" id="PF07019">
    <property type="entry name" value="EMC6"/>
    <property type="match status" value="1"/>
</dbReference>
<dbReference type="EMBL" id="CAJNOK010000644">
    <property type="protein sequence ID" value="CAF0766596.1"/>
    <property type="molecule type" value="Genomic_DNA"/>
</dbReference>
<evidence type="ECO:0000256" key="16">
    <source>
        <dbReference type="ARBA" id="ARBA00031070"/>
    </source>
</evidence>
<evidence type="ECO:0000313" key="23">
    <source>
        <dbReference type="EMBL" id="CAF0766596.1"/>
    </source>
</evidence>
<evidence type="ECO:0000256" key="11">
    <source>
        <dbReference type="ARBA" id="ARBA00022824"/>
    </source>
</evidence>
<evidence type="ECO:0000256" key="8">
    <source>
        <dbReference type="ARBA" id="ARBA00022692"/>
    </source>
</evidence>
<feature type="compositionally biased region" description="Low complexity" evidence="20">
    <location>
        <begin position="1"/>
        <end position="17"/>
    </location>
</feature>
<evidence type="ECO:0000256" key="1">
    <source>
        <dbReference type="ARBA" id="ARBA00004324"/>
    </source>
</evidence>
<keyword evidence="19" id="KW-0175">Coiled coil</keyword>
<comment type="function">
    <text evidence="18">Involved in pre-mRNA splicing as component of the U4/U6-U5 tri-snRNP complex, one of the building blocks of the spliceosome. Enhances dihydrotestosterone-induced transactivation activity of AR, as well as dexamethasone-induced transactivation activity of NR3C1, but does not affect estrogen-induced transactivation.</text>
</comment>
<dbReference type="InterPro" id="IPR010491">
    <property type="entry name" value="PRP1_N"/>
</dbReference>
<dbReference type="InterPro" id="IPR045075">
    <property type="entry name" value="Syf1-like"/>
</dbReference>
<dbReference type="Proteomes" id="UP000681722">
    <property type="component" value="Unassembled WGS sequence"/>
</dbReference>
<dbReference type="SUPFAM" id="SSF48452">
    <property type="entry name" value="TPR-like"/>
    <property type="match status" value="4"/>
</dbReference>
<keyword evidence="27" id="KW-1185">Reference proteome</keyword>
<evidence type="ECO:0000256" key="10">
    <source>
        <dbReference type="ARBA" id="ARBA00022737"/>
    </source>
</evidence>
<evidence type="ECO:0000313" key="25">
    <source>
        <dbReference type="EMBL" id="CAF3546874.1"/>
    </source>
</evidence>
<dbReference type="GO" id="GO:0071013">
    <property type="term" value="C:catalytic step 2 spliceosome"/>
    <property type="evidence" value="ECO:0007669"/>
    <property type="project" value="TreeGrafter"/>
</dbReference>
<dbReference type="PANTHER" id="PTHR11246">
    <property type="entry name" value="PRE-MRNA SPLICING FACTOR"/>
    <property type="match status" value="1"/>
</dbReference>
<keyword evidence="15" id="KW-0539">Nucleus</keyword>
<evidence type="ECO:0000256" key="18">
    <source>
        <dbReference type="ARBA" id="ARBA00046247"/>
    </source>
</evidence>
<dbReference type="Gene3D" id="1.25.40.10">
    <property type="entry name" value="Tetratricopeptide repeat domain"/>
    <property type="match status" value="4"/>
</dbReference>
<dbReference type="PANTHER" id="PTHR11246:SF1">
    <property type="entry name" value="PRE-MRNA-PROCESSING FACTOR 6"/>
    <property type="match status" value="1"/>
</dbReference>
<dbReference type="Pfam" id="PF23240">
    <property type="entry name" value="HAT_PRP39_N"/>
    <property type="match status" value="1"/>
</dbReference>
<dbReference type="GO" id="GO:0000244">
    <property type="term" value="P:spliceosomal tri-snRNP complex assembly"/>
    <property type="evidence" value="ECO:0007669"/>
    <property type="project" value="TreeGrafter"/>
</dbReference>
<evidence type="ECO:0000313" key="24">
    <source>
        <dbReference type="EMBL" id="CAF0860399.1"/>
    </source>
</evidence>
<evidence type="ECO:0000256" key="21">
    <source>
        <dbReference type="SAM" id="Phobius"/>
    </source>
</evidence>
<keyword evidence="10" id="KW-0677">Repeat</keyword>
<keyword evidence="9" id="KW-0747">Spliceosome</keyword>
<comment type="similarity">
    <text evidence="4">Belongs to the EMC6 family.</text>
</comment>
<protein>
    <recommendedName>
        <fullName evidence="5">Pre-mRNA-processing factor 6</fullName>
    </recommendedName>
    <alternativeName>
        <fullName evidence="17">PRP6 homolog</fullName>
    </alternativeName>
    <alternativeName>
        <fullName evidence="16">U5 snRNP-associated 102 kDa protein</fullName>
    </alternativeName>
</protein>
<feature type="compositionally biased region" description="Acidic residues" evidence="20">
    <location>
        <begin position="200"/>
        <end position="217"/>
    </location>
</feature>
<keyword evidence="11" id="KW-0256">Endoplasmic reticulum</keyword>
<dbReference type="EMBL" id="CAJNOQ010001014">
    <property type="protein sequence ID" value="CAF0860399.1"/>
    <property type="molecule type" value="Genomic_DNA"/>
</dbReference>
<dbReference type="GO" id="GO:0005789">
    <property type="term" value="C:endoplasmic reticulum membrane"/>
    <property type="evidence" value="ECO:0007669"/>
    <property type="project" value="UniProtKB-SubCell"/>
</dbReference>
<dbReference type="Proteomes" id="UP000663829">
    <property type="component" value="Unassembled WGS sequence"/>
</dbReference>
<dbReference type="AlphaFoldDB" id="A0A813WY21"/>
<feature type="transmembrane region" description="Helical" evidence="21">
    <location>
        <begin position="80"/>
        <end position="99"/>
    </location>
</feature>
<evidence type="ECO:0000256" key="13">
    <source>
        <dbReference type="ARBA" id="ARBA00023136"/>
    </source>
</evidence>
<evidence type="ECO:0000256" key="6">
    <source>
        <dbReference type="ARBA" id="ARBA00022553"/>
    </source>
</evidence>
<dbReference type="FunFam" id="1.25.40.10:FF:000058">
    <property type="entry name" value="Pre-mRNA processing factor 6"/>
    <property type="match status" value="1"/>
</dbReference>
<reference evidence="24" key="1">
    <citation type="submission" date="2021-02" db="EMBL/GenBank/DDBJ databases">
        <authorList>
            <person name="Nowell W R."/>
        </authorList>
    </citation>
    <scope>NUCLEOTIDE SEQUENCE</scope>
</reference>
<evidence type="ECO:0000256" key="19">
    <source>
        <dbReference type="SAM" id="Coils"/>
    </source>
</evidence>
<evidence type="ECO:0000256" key="17">
    <source>
        <dbReference type="ARBA" id="ARBA00032140"/>
    </source>
</evidence>
<gene>
    <name evidence="24" type="ORF">GPM918_LOCUS6555</name>
    <name evidence="23" type="ORF">OVA965_LOCUS2850</name>
    <name evidence="26" type="ORF">SRO942_LOCUS6555</name>
    <name evidence="25" type="ORF">TMI583_LOCUS2845</name>
</gene>
<dbReference type="EMBL" id="CAJOBA010000643">
    <property type="protein sequence ID" value="CAF3546874.1"/>
    <property type="molecule type" value="Genomic_DNA"/>
</dbReference>
<organism evidence="24 27">
    <name type="scientific">Didymodactylos carnosus</name>
    <dbReference type="NCBI Taxonomy" id="1234261"/>
    <lineage>
        <taxon>Eukaryota</taxon>
        <taxon>Metazoa</taxon>
        <taxon>Spiralia</taxon>
        <taxon>Gnathifera</taxon>
        <taxon>Rotifera</taxon>
        <taxon>Eurotatoria</taxon>
        <taxon>Bdelloidea</taxon>
        <taxon>Philodinida</taxon>
        <taxon>Philodinidae</taxon>
        <taxon>Didymodactylos</taxon>
    </lineage>
</organism>
<dbReference type="EMBL" id="CAJOBC010001014">
    <property type="protein sequence ID" value="CAF3648056.1"/>
    <property type="molecule type" value="Genomic_DNA"/>
</dbReference>
<dbReference type="SMART" id="SM00386">
    <property type="entry name" value="HAT"/>
    <property type="match status" value="12"/>
</dbReference>
<comment type="subcellular location">
    <subcellularLocation>
        <location evidence="2">Endoplasmic reticulum membrane</location>
        <topology evidence="2">Multi-pass membrane protein</topology>
    </subcellularLocation>
    <subcellularLocation>
        <location evidence="1">Nucleus speckle</location>
    </subcellularLocation>
    <subcellularLocation>
        <location evidence="3">Nucleus</location>
        <location evidence="3">Nucleoplasm</location>
    </subcellularLocation>
</comment>
<evidence type="ECO:0000313" key="27">
    <source>
        <dbReference type="Proteomes" id="UP000663829"/>
    </source>
</evidence>
<feature type="compositionally biased region" description="Basic and acidic residues" evidence="20">
    <location>
        <begin position="178"/>
        <end position="188"/>
    </location>
</feature>
<evidence type="ECO:0000256" key="15">
    <source>
        <dbReference type="ARBA" id="ARBA00023242"/>
    </source>
</evidence>
<comment type="caution">
    <text evidence="24">The sequence shown here is derived from an EMBL/GenBank/DDBJ whole genome shotgun (WGS) entry which is preliminary data.</text>
</comment>
<dbReference type="Proteomes" id="UP000677228">
    <property type="component" value="Unassembled WGS sequence"/>
</dbReference>
<feature type="region of interest" description="Disordered" evidence="20">
    <location>
        <begin position="1"/>
        <end position="26"/>
    </location>
</feature>
<keyword evidence="12 21" id="KW-1133">Transmembrane helix</keyword>
<accession>A0A813WY21</accession>
<feature type="domain" description="PRP1 splicing factor N-terminal" evidence="22">
    <location>
        <begin position="153"/>
        <end position="304"/>
    </location>
</feature>
<evidence type="ECO:0000256" key="4">
    <source>
        <dbReference type="ARBA" id="ARBA00009436"/>
    </source>
</evidence>
<keyword evidence="13 21" id="KW-0472">Membrane</keyword>
<dbReference type="InterPro" id="IPR003107">
    <property type="entry name" value="HAT"/>
</dbReference>
<evidence type="ECO:0000256" key="5">
    <source>
        <dbReference type="ARBA" id="ARBA00020235"/>
    </source>
</evidence>
<dbReference type="InterPro" id="IPR011990">
    <property type="entry name" value="TPR-like_helical_dom_sf"/>
</dbReference>
<dbReference type="Proteomes" id="UP000682733">
    <property type="component" value="Unassembled WGS sequence"/>
</dbReference>
<feature type="transmembrane region" description="Helical" evidence="21">
    <location>
        <begin position="56"/>
        <end position="75"/>
    </location>
</feature>
<evidence type="ECO:0000256" key="20">
    <source>
        <dbReference type="SAM" id="MobiDB-lite"/>
    </source>
</evidence>
<keyword evidence="7" id="KW-0507">mRNA processing</keyword>
<evidence type="ECO:0000259" key="22">
    <source>
        <dbReference type="Pfam" id="PF06424"/>
    </source>
</evidence>
<evidence type="ECO:0000256" key="14">
    <source>
        <dbReference type="ARBA" id="ARBA00023187"/>
    </source>
</evidence>
<keyword evidence="8 21" id="KW-0812">Transmembrane</keyword>
<evidence type="ECO:0000256" key="3">
    <source>
        <dbReference type="ARBA" id="ARBA00004642"/>
    </source>
</evidence>
<name>A0A813WY21_9BILA</name>
<dbReference type="FunFam" id="1.25.40.10:FF:000054">
    <property type="entry name" value="Pre-mRNA processing factor 6"/>
    <property type="match status" value="1"/>
</dbReference>
<sequence>MRSSSSLSSTTQISQQQKDQRKSTKTDYNENSAIVFIKRALTPRATWTHKEEFLDAVYWLRQIISIFLGVIMGLLSVKGLLGILAFGLISSLIIFFYSTSIQHVDPEEYGGILEVIKEGFMTAFATFLVGFAGCMATNLSHKKKKAFIGMPSPLGYVPGLGRGATGFTTRSDIGPARESGDISDERHAPPQAIQKRRGDDDDDDDEDLNDANWDEEFGYGGSLFKNDPYEKDDEEADQIYDSIDKRMDEKRKERRERRFKEEIEKYRQERPKIQQQFSDLKRKLADVSQEEWLNLPEVGDVRNKRQRNARSEKYTPVPDSLIAKAVSATDQVGVLDSREQKYGGFTTPYGTQTPASGLSTPSADIDMEKIGQARNTFITMRLIQASDSVSGQTVVDPKGYLTDMASMLPSYGGDINDVKKARLLLKSVRETNPSHPPAWVASARLEEVVGKVQAARNLIMRGTEHCPKSEDVWLEAARLMPIDAAKGIVTHAVRHLPQSVKIWVKAADLETEVKGKKQVLRRALEQVPNSVRLWKAAVELEDEDDARIMLSRALWLALARLETYENARRVLNKARENIPTDRQIWIMAAKLEEANGNQTMVDRLIDRALTSLRANMVEINREHWLKDAVDCEKAQAVHTCQALIRGVIGIGIDDEDQIDTWIEDAQTCEKEGAFECSRAIYTHALSVYPQRKNLWLEAADFEKKHGTKEQLESLLIKAVQNSPKAEVLWLMLAKSKWLGGNVPEARQILANAFQANSNSEEIWLAAVKLESENNEHERARRLLTKARTNAPTARVFMKSVRLEWCLGDLPRALQLLDEALKTYSDFPKLWMMKAQIYAQMDTIDQAREAYNDGLKKCPTSVPLWILLTNLEVQNQQLIRARANLEKARLRNSQTPELWLESVRLEMKAGNRQQAMAMLARGMQECPTSGILWAEAIFLEPRPQRKSKSVDALKKCEHDPNVLLAVSKLFWCERRLDKAREWFNRTVKLETDFGDSWAYYYKFELMHGKEEQQLEVKQRCQQYEPRHGEQWCQISKDVRYWKLKTGDILEKVAQQLQVPT</sequence>
<dbReference type="Pfam" id="PF13428">
    <property type="entry name" value="TPR_14"/>
    <property type="match status" value="1"/>
</dbReference>
<dbReference type="Pfam" id="PF06424">
    <property type="entry name" value="PRP1_N"/>
    <property type="match status" value="1"/>
</dbReference>
<feature type="region of interest" description="Disordered" evidence="20">
    <location>
        <begin position="167"/>
        <end position="233"/>
    </location>
</feature>
<dbReference type="FunFam" id="1.25.40.10:FF:000649">
    <property type="entry name" value="mRNA splicing factor (Prp1/Zer1), putative"/>
    <property type="match status" value="1"/>
</dbReference>
<evidence type="ECO:0000256" key="9">
    <source>
        <dbReference type="ARBA" id="ARBA00022728"/>
    </source>
</evidence>
<dbReference type="GO" id="GO:0016607">
    <property type="term" value="C:nuclear speck"/>
    <property type="evidence" value="ECO:0007669"/>
    <property type="project" value="UniProtKB-SubCell"/>
</dbReference>
<dbReference type="OrthoDB" id="440128at2759"/>
<feature type="transmembrane region" description="Helical" evidence="21">
    <location>
        <begin position="119"/>
        <end position="140"/>
    </location>
</feature>
<keyword evidence="6" id="KW-0597">Phosphoprotein</keyword>
<evidence type="ECO:0000256" key="7">
    <source>
        <dbReference type="ARBA" id="ARBA00022664"/>
    </source>
</evidence>